<evidence type="ECO:0000313" key="1">
    <source>
        <dbReference type="EnsemblProtists" id="PYU1_T001677"/>
    </source>
</evidence>
<reference evidence="2" key="1">
    <citation type="journal article" date="2010" name="Genome Biol.">
        <title>Genome sequence of the necrotrophic plant pathogen Pythium ultimum reveals original pathogenicity mechanisms and effector repertoire.</title>
        <authorList>
            <person name="Levesque C.A."/>
            <person name="Brouwer H."/>
            <person name="Cano L."/>
            <person name="Hamilton J.P."/>
            <person name="Holt C."/>
            <person name="Huitema E."/>
            <person name="Raffaele S."/>
            <person name="Robideau G.P."/>
            <person name="Thines M."/>
            <person name="Win J."/>
            <person name="Zerillo M.M."/>
            <person name="Beakes G.W."/>
            <person name="Boore J.L."/>
            <person name="Busam D."/>
            <person name="Dumas B."/>
            <person name="Ferriera S."/>
            <person name="Fuerstenberg S.I."/>
            <person name="Gachon C.M."/>
            <person name="Gaulin E."/>
            <person name="Govers F."/>
            <person name="Grenville-Briggs L."/>
            <person name="Horner N."/>
            <person name="Hostetler J."/>
            <person name="Jiang R.H."/>
            <person name="Johnson J."/>
            <person name="Krajaejun T."/>
            <person name="Lin H."/>
            <person name="Meijer H.J."/>
            <person name="Moore B."/>
            <person name="Morris P."/>
            <person name="Phuntmart V."/>
            <person name="Puiu D."/>
            <person name="Shetty J."/>
            <person name="Stajich J.E."/>
            <person name="Tripathy S."/>
            <person name="Wawra S."/>
            <person name="van West P."/>
            <person name="Whitty B.R."/>
            <person name="Coutinho P.M."/>
            <person name="Henrissat B."/>
            <person name="Martin F."/>
            <person name="Thomas P.D."/>
            <person name="Tyler B.M."/>
            <person name="De Vries R.P."/>
            <person name="Kamoun S."/>
            <person name="Yandell M."/>
            <person name="Tisserat N."/>
            <person name="Buell C.R."/>
        </authorList>
    </citation>
    <scope>NUCLEOTIDE SEQUENCE</scope>
    <source>
        <strain evidence="2">DAOM:BR144</strain>
    </source>
</reference>
<dbReference type="InParanoid" id="K3W9N6"/>
<dbReference type="PANTHER" id="PTHR46967:SF2">
    <property type="entry name" value="SUSHI, VON WILLEBRAND FACTOR TYPE A, EGF AND PENTRAXIN DOMAIN-CONTAINING PROTEIN 1-LIKE"/>
    <property type="match status" value="1"/>
</dbReference>
<evidence type="ECO:0000313" key="2">
    <source>
        <dbReference type="Proteomes" id="UP000019132"/>
    </source>
</evidence>
<dbReference type="eggNOG" id="ENOG502RV1B">
    <property type="taxonomic scope" value="Eukaryota"/>
</dbReference>
<evidence type="ECO:0008006" key="3">
    <source>
        <dbReference type="Google" id="ProtNLM"/>
    </source>
</evidence>
<accession>K3W9N6</accession>
<reference evidence="2" key="2">
    <citation type="submission" date="2010-04" db="EMBL/GenBank/DDBJ databases">
        <authorList>
            <person name="Buell R."/>
            <person name="Hamilton J."/>
            <person name="Hostetler J."/>
        </authorList>
    </citation>
    <scope>NUCLEOTIDE SEQUENCE [LARGE SCALE GENOMIC DNA]</scope>
    <source>
        <strain evidence="2">DAOM:BR144</strain>
    </source>
</reference>
<dbReference type="EnsemblProtists" id="PYU1_T001677">
    <property type="protein sequence ID" value="PYU1_T001677"/>
    <property type="gene ID" value="PYU1_G001676"/>
</dbReference>
<dbReference type="Proteomes" id="UP000019132">
    <property type="component" value="Unassembled WGS sequence"/>
</dbReference>
<reference evidence="1" key="3">
    <citation type="submission" date="2015-02" db="UniProtKB">
        <authorList>
            <consortium name="EnsemblProtists"/>
        </authorList>
    </citation>
    <scope>IDENTIFICATION</scope>
    <source>
        <strain evidence="1">DAOM BR144</strain>
    </source>
</reference>
<dbReference type="SMART" id="SM01411">
    <property type="entry name" value="Ephrin_rec_like"/>
    <property type="match status" value="8"/>
</dbReference>
<keyword evidence="2" id="KW-1185">Reference proteome</keyword>
<organism evidence="1 2">
    <name type="scientific">Globisporangium ultimum (strain ATCC 200006 / CBS 805.95 / DAOM BR144)</name>
    <name type="common">Pythium ultimum</name>
    <dbReference type="NCBI Taxonomy" id="431595"/>
    <lineage>
        <taxon>Eukaryota</taxon>
        <taxon>Sar</taxon>
        <taxon>Stramenopiles</taxon>
        <taxon>Oomycota</taxon>
        <taxon>Peronosporomycetes</taxon>
        <taxon>Pythiales</taxon>
        <taxon>Pythiaceae</taxon>
        <taxon>Globisporangium</taxon>
    </lineage>
</organism>
<dbReference type="VEuPathDB" id="FungiDB:PYU1_G001676"/>
<proteinExistence type="predicted"/>
<name>K3W9N6_GLOUD</name>
<dbReference type="PANTHER" id="PTHR46967">
    <property type="entry name" value="INSULIN-LIKE GROWTH FACTOR BINDING PROTEIN,N-TERMINAL"/>
    <property type="match status" value="1"/>
</dbReference>
<dbReference type="OMA" id="DGRCEEM"/>
<dbReference type="SUPFAM" id="SSF57184">
    <property type="entry name" value="Growth factor receptor domain"/>
    <property type="match status" value="2"/>
</dbReference>
<dbReference type="AlphaFoldDB" id="K3W9N6"/>
<dbReference type="HOGENOM" id="CLU_519269_0_0_1"/>
<dbReference type="Gene3D" id="2.10.50.10">
    <property type="entry name" value="Tumor Necrosis Factor Receptor, subunit A, domain 2"/>
    <property type="match status" value="2"/>
</dbReference>
<dbReference type="EMBL" id="GL376626">
    <property type="status" value="NOT_ANNOTATED_CDS"/>
    <property type="molecule type" value="Genomic_DNA"/>
</dbReference>
<protein>
    <recommendedName>
        <fullName evidence="3">Tyrosine-protein kinase ephrin type A/B receptor-like domain-containing protein</fullName>
    </recommendedName>
</protein>
<dbReference type="InterPro" id="IPR009030">
    <property type="entry name" value="Growth_fac_rcpt_cys_sf"/>
</dbReference>
<sequence length="525" mass="53977">MCKPCECAPGTTSTEIAAKDRKETCVACPPAHFSMGFSDQCHKCPLGKYADEKAAHCHPLECPPGYTPNEGALNATDCSPCPIGTFSTGGVSFCDVLTCEPGHYAHEYATTGSDCSLCELGTFSAGGNVSSCSVLECPAGTMAKLGATNATDCVPCSGGMVSKGGSSLQCELCELGQYAKQVNPEDLGASECAPAECSLGYAAWLGATTPEDDCAMCEYGNFSIGGEGQCSIMICPPGTQPRSPAGNATDCDGCEIGWYAQGGTTFCQPTLCPVGYEPNYNASDPVSFCSPCPHGMTSQGNSSLCGFPLCIPGYEPNDNGTSCNLCAVGSYSAGNGTFCTPTECPTGSMAFAGAVHEKDDCVACNATYFSPGGNATCEKCASGTYPRLPVHDSCAPLECEPGHEPMWEAITANDCSVCKQGYFSPGGNAYCRPAECERGYFAPEGAANATSDCTKCPVGQYSLGGQSACKNATCKPGFAAKAGARGPKRDCEPCGAGYWGRGNATASLEVKGNVTKSFVHVVNTP</sequence>